<reference evidence="1" key="1">
    <citation type="submission" date="2015-04" db="UniProtKB">
        <authorList>
            <consortium name="EnsemblPlants"/>
        </authorList>
    </citation>
    <scope>IDENTIFICATION</scope>
    <source>
        <strain evidence="1">SL10</strain>
    </source>
</reference>
<dbReference type="EnsemblPlants" id="ONIVA04G17100.1">
    <property type="protein sequence ID" value="ONIVA04G17100.1"/>
    <property type="gene ID" value="ONIVA04G17100"/>
</dbReference>
<organism evidence="1">
    <name type="scientific">Oryza nivara</name>
    <name type="common">Indian wild rice</name>
    <name type="synonym">Oryza sativa f. spontanea</name>
    <dbReference type="NCBI Taxonomy" id="4536"/>
    <lineage>
        <taxon>Eukaryota</taxon>
        <taxon>Viridiplantae</taxon>
        <taxon>Streptophyta</taxon>
        <taxon>Embryophyta</taxon>
        <taxon>Tracheophyta</taxon>
        <taxon>Spermatophyta</taxon>
        <taxon>Magnoliopsida</taxon>
        <taxon>Liliopsida</taxon>
        <taxon>Poales</taxon>
        <taxon>Poaceae</taxon>
        <taxon>BOP clade</taxon>
        <taxon>Oryzoideae</taxon>
        <taxon>Oryzeae</taxon>
        <taxon>Oryzinae</taxon>
        <taxon>Oryza</taxon>
    </lineage>
</organism>
<sequence>MCGGQCHLLAQYRALHWRDAGYSNTYCAKNDKDISVGLLMIAPVKGRAAEEGKRKKQVRLTWSKCADVASQSSEELKIVCPTSVGEDLDDVAAVLLLRAGEVPGKRRDIGEVRGGEAAKEERRRAITCGKVVEERHRWRAGEDGELAEQSLCLFAE</sequence>
<evidence type="ECO:0000313" key="2">
    <source>
        <dbReference type="Proteomes" id="UP000006591"/>
    </source>
</evidence>
<dbReference type="Gramene" id="ONIVA04G17100.1">
    <property type="protein sequence ID" value="ONIVA04G17100.1"/>
    <property type="gene ID" value="ONIVA04G17100"/>
</dbReference>
<dbReference type="HOGENOM" id="CLU_1689526_0_0_1"/>
<proteinExistence type="predicted"/>
<protein>
    <submittedName>
        <fullName evidence="1">Uncharacterized protein</fullName>
    </submittedName>
</protein>
<evidence type="ECO:0000313" key="1">
    <source>
        <dbReference type="EnsemblPlants" id="ONIVA04G17100.1"/>
    </source>
</evidence>
<name>A0A0E0H372_ORYNI</name>
<accession>A0A0E0H372</accession>
<keyword evidence="2" id="KW-1185">Reference proteome</keyword>
<reference evidence="1" key="2">
    <citation type="submission" date="2018-04" db="EMBL/GenBank/DDBJ databases">
        <title>OnivRS2 (Oryza nivara Reference Sequence Version 2).</title>
        <authorList>
            <person name="Zhang J."/>
            <person name="Kudrna D."/>
            <person name="Lee S."/>
            <person name="Talag J."/>
            <person name="Rajasekar S."/>
            <person name="Welchert J."/>
            <person name="Hsing Y.-I."/>
            <person name="Wing R.A."/>
        </authorList>
    </citation>
    <scope>NUCLEOTIDE SEQUENCE [LARGE SCALE GENOMIC DNA]</scope>
    <source>
        <strain evidence="1">SL10</strain>
    </source>
</reference>
<dbReference type="AlphaFoldDB" id="A0A0E0H372"/>
<dbReference type="Proteomes" id="UP000006591">
    <property type="component" value="Chromosome 4"/>
</dbReference>